<sequence length="469" mass="51681">MNRSTHRNGRALRLVRSVLLLALFSTTANSALAEATAKWQSLYNGKDLSGWTQVTGSALFEADGEAIVGHAVADSPNSFLASEYGYGDFILEYEARVDSALNSGVQVRSALGDDGFVQGYQVEIDPSPRGFSGGIYEERLRGWLYPLSLNEPARTAFTVGGWNRFRVEAIGDSIRVWVNDVQAVDLVDDGQAAGFVALQVHSIRGDELTGATVRWRKLRILTEDVAAHARQPDPGVAQASYLVNRLTERETGEGWQLLWDGETSEGWQGAKLDHFPESGWTMSDGVLTIEATNGGEATGPGDIVTTRAFSDFELAFEFRITEGANSGVKYFVDPALNQGEGSAIGCEFQVLDDQRHPDAKAGVNGNRTLGSLYDLVAAENLQTEGRAKQFKGVGRWNHGRIVSRDGRVEHWLNNERVVEFDRNSQVFRALVAYSKYKIWPGFCQWPAGRILLQDHGDTVSYRSIKLREL</sequence>
<feature type="signal peptide" evidence="1">
    <location>
        <begin position="1"/>
        <end position="33"/>
    </location>
</feature>
<feature type="domain" description="3-keto-alpha-glucoside-1,2-lyase/3-keto-2-hydroxy-glucal hydratase" evidence="2">
    <location>
        <begin position="254"/>
        <end position="467"/>
    </location>
</feature>
<protein>
    <submittedName>
        <fullName evidence="3">DUF1080 domain-containing protein</fullName>
    </submittedName>
</protein>
<dbReference type="AlphaFoldDB" id="A0A5N0TCN1"/>
<comment type="caution">
    <text evidence="3">The sequence shown here is derived from an EMBL/GenBank/DDBJ whole genome shotgun (WGS) entry which is preliminary data.</text>
</comment>
<keyword evidence="1" id="KW-0732">Signal</keyword>
<dbReference type="RefSeq" id="WP_150864264.1">
    <property type="nucleotide sequence ID" value="NZ_VYXP01000005.1"/>
</dbReference>
<dbReference type="InterPro" id="IPR010496">
    <property type="entry name" value="AL/BT2_dom"/>
</dbReference>
<feature type="domain" description="3-keto-alpha-glucoside-1,2-lyase/3-keto-2-hydroxy-glucal hydratase" evidence="2">
    <location>
        <begin position="38"/>
        <end position="220"/>
    </location>
</feature>
<feature type="chain" id="PRO_5024301717" evidence="1">
    <location>
        <begin position="34"/>
        <end position="469"/>
    </location>
</feature>
<dbReference type="EMBL" id="VYXP01000005">
    <property type="protein sequence ID" value="KAA9131606.1"/>
    <property type="molecule type" value="Genomic_DNA"/>
</dbReference>
<dbReference type="GO" id="GO:0016787">
    <property type="term" value="F:hydrolase activity"/>
    <property type="evidence" value="ECO:0007669"/>
    <property type="project" value="InterPro"/>
</dbReference>
<evidence type="ECO:0000313" key="3">
    <source>
        <dbReference type="EMBL" id="KAA9131606.1"/>
    </source>
</evidence>
<dbReference type="Proteomes" id="UP000325372">
    <property type="component" value="Unassembled WGS sequence"/>
</dbReference>
<evidence type="ECO:0000313" key="4">
    <source>
        <dbReference type="Proteomes" id="UP000325372"/>
    </source>
</evidence>
<keyword evidence="4" id="KW-1185">Reference proteome</keyword>
<gene>
    <name evidence="3" type="ORF">F3N42_09835</name>
</gene>
<accession>A0A5N0TCN1</accession>
<evidence type="ECO:0000259" key="2">
    <source>
        <dbReference type="Pfam" id="PF06439"/>
    </source>
</evidence>
<dbReference type="Gene3D" id="2.60.120.560">
    <property type="entry name" value="Exo-inulinase, domain 1"/>
    <property type="match status" value="2"/>
</dbReference>
<organism evidence="3 4">
    <name type="scientific">Marinihelvus fidelis</name>
    <dbReference type="NCBI Taxonomy" id="2613842"/>
    <lineage>
        <taxon>Bacteria</taxon>
        <taxon>Pseudomonadati</taxon>
        <taxon>Pseudomonadota</taxon>
        <taxon>Gammaproteobacteria</taxon>
        <taxon>Chromatiales</taxon>
        <taxon>Wenzhouxiangellaceae</taxon>
        <taxon>Marinihelvus</taxon>
    </lineage>
</organism>
<proteinExistence type="predicted"/>
<evidence type="ECO:0000256" key="1">
    <source>
        <dbReference type="SAM" id="SignalP"/>
    </source>
</evidence>
<reference evidence="3 4" key="1">
    <citation type="submission" date="2019-09" db="EMBL/GenBank/DDBJ databases">
        <title>Wenzhouxiangella sp. Genome sequencing and assembly.</title>
        <authorList>
            <person name="Zhang R."/>
        </authorList>
    </citation>
    <scope>NUCLEOTIDE SEQUENCE [LARGE SCALE GENOMIC DNA]</scope>
    <source>
        <strain evidence="3 4">W260</strain>
    </source>
</reference>
<name>A0A5N0TCN1_9GAMM</name>
<dbReference type="Pfam" id="PF06439">
    <property type="entry name" value="3keto-disac_hyd"/>
    <property type="match status" value="2"/>
</dbReference>